<evidence type="ECO:0000259" key="7">
    <source>
        <dbReference type="Pfam" id="PF00482"/>
    </source>
</evidence>
<feature type="transmembrane region" description="Helical" evidence="6">
    <location>
        <begin position="99"/>
        <end position="115"/>
    </location>
</feature>
<dbReference type="InterPro" id="IPR018076">
    <property type="entry name" value="T2SS_GspF_dom"/>
</dbReference>
<evidence type="ECO:0000256" key="1">
    <source>
        <dbReference type="ARBA" id="ARBA00004651"/>
    </source>
</evidence>
<evidence type="ECO:0000313" key="8">
    <source>
        <dbReference type="EMBL" id="SIT45905.1"/>
    </source>
</evidence>
<dbReference type="OrthoDB" id="597333at2"/>
<dbReference type="Proteomes" id="UP000195569">
    <property type="component" value="Unassembled WGS sequence"/>
</dbReference>
<evidence type="ECO:0000256" key="5">
    <source>
        <dbReference type="ARBA" id="ARBA00023136"/>
    </source>
</evidence>
<proteinExistence type="predicted"/>
<evidence type="ECO:0000256" key="4">
    <source>
        <dbReference type="ARBA" id="ARBA00022989"/>
    </source>
</evidence>
<keyword evidence="9" id="KW-1185">Reference proteome</keyword>
<dbReference type="GO" id="GO:0005886">
    <property type="term" value="C:plasma membrane"/>
    <property type="evidence" value="ECO:0007669"/>
    <property type="project" value="UniProtKB-SubCell"/>
</dbReference>
<keyword evidence="4 6" id="KW-1133">Transmembrane helix</keyword>
<sequence>MNYLFYGFVILVFFSIILMIEAAYMWWQSHHSSAAKRVENRIRMVDTDRQARKDSVSILKQRALASSPQMERILLRIPRIHSLDGWLVQTGLGWSAQKFVFLVAIPPIVVLLISSLFYVPWLIACVLMILAGAVAPFWAHRAKEKRLKLIEEQLPEAADMLSRSLKAGHSFTTALGIVGDEMPDPIASEFRMAFDQTTFGVPLGDALGELAARVPIPDLRFFVIAVLIQRESGGNLAEILGNISQLVRSRLALLGKVRALSAEGRLSAWVLGLMPFGLGGLMSIVNPEVLPILWNDPAGFKMIEFSLVAMLFGFWWMRNIVRIRV</sequence>
<dbReference type="PANTHER" id="PTHR35007">
    <property type="entry name" value="INTEGRAL MEMBRANE PROTEIN-RELATED"/>
    <property type="match status" value="1"/>
</dbReference>
<evidence type="ECO:0000256" key="6">
    <source>
        <dbReference type="SAM" id="Phobius"/>
    </source>
</evidence>
<keyword evidence="2" id="KW-1003">Cell membrane</keyword>
<dbReference type="RefSeq" id="WP_087736849.1">
    <property type="nucleotide sequence ID" value="NZ_CYGY02000049.1"/>
</dbReference>
<feature type="transmembrane region" description="Helical" evidence="6">
    <location>
        <begin position="6"/>
        <end position="27"/>
    </location>
</feature>
<evidence type="ECO:0000256" key="3">
    <source>
        <dbReference type="ARBA" id="ARBA00022692"/>
    </source>
</evidence>
<accession>A0A1N7SET1</accession>
<comment type="subcellular location">
    <subcellularLocation>
        <location evidence="1">Cell membrane</location>
        <topology evidence="1">Multi-pass membrane protein</topology>
    </subcellularLocation>
</comment>
<evidence type="ECO:0000313" key="9">
    <source>
        <dbReference type="Proteomes" id="UP000195569"/>
    </source>
</evidence>
<dbReference type="Pfam" id="PF00482">
    <property type="entry name" value="T2SSF"/>
    <property type="match status" value="1"/>
</dbReference>
<feature type="transmembrane region" description="Helical" evidence="6">
    <location>
        <begin position="121"/>
        <end position="139"/>
    </location>
</feature>
<reference evidence="8" key="1">
    <citation type="submission" date="2016-12" db="EMBL/GenBank/DDBJ databases">
        <authorList>
            <person name="Moulin L."/>
        </authorList>
    </citation>
    <scope>NUCLEOTIDE SEQUENCE [LARGE SCALE GENOMIC DNA]</scope>
    <source>
        <strain evidence="8">STM 7183</strain>
    </source>
</reference>
<feature type="domain" description="Type II secretion system protein GspF" evidence="7">
    <location>
        <begin position="158"/>
        <end position="282"/>
    </location>
</feature>
<dbReference type="AlphaFoldDB" id="A0A1N7SET1"/>
<dbReference type="InterPro" id="IPR042094">
    <property type="entry name" value="T2SS_GspF_sf"/>
</dbReference>
<comment type="caution">
    <text evidence="8">The sequence shown here is derived from an EMBL/GenBank/DDBJ whole genome shotgun (WGS) entry which is preliminary data.</text>
</comment>
<gene>
    <name evidence="8" type="ORF">BN2476_490046</name>
</gene>
<name>A0A1N7SET1_9BURK</name>
<keyword evidence="5 6" id="KW-0472">Membrane</keyword>
<protein>
    <submittedName>
        <fullName evidence="8">Flp pilus assembly protein TadB</fullName>
    </submittedName>
</protein>
<dbReference type="Gene3D" id="1.20.81.30">
    <property type="entry name" value="Type II secretion system (T2SS), domain F"/>
    <property type="match status" value="1"/>
</dbReference>
<feature type="transmembrane region" description="Helical" evidence="6">
    <location>
        <begin position="298"/>
        <end position="317"/>
    </location>
</feature>
<organism evidence="8 9">
    <name type="scientific">Paraburkholderia piptadeniae</name>
    <dbReference type="NCBI Taxonomy" id="1701573"/>
    <lineage>
        <taxon>Bacteria</taxon>
        <taxon>Pseudomonadati</taxon>
        <taxon>Pseudomonadota</taxon>
        <taxon>Betaproteobacteria</taxon>
        <taxon>Burkholderiales</taxon>
        <taxon>Burkholderiaceae</taxon>
        <taxon>Paraburkholderia</taxon>
    </lineage>
</organism>
<dbReference type="EMBL" id="CYGY02000049">
    <property type="protein sequence ID" value="SIT45905.1"/>
    <property type="molecule type" value="Genomic_DNA"/>
</dbReference>
<dbReference type="PANTHER" id="PTHR35007:SF1">
    <property type="entry name" value="PILUS ASSEMBLY PROTEIN"/>
    <property type="match status" value="1"/>
</dbReference>
<evidence type="ECO:0000256" key="2">
    <source>
        <dbReference type="ARBA" id="ARBA00022475"/>
    </source>
</evidence>
<feature type="transmembrane region" description="Helical" evidence="6">
    <location>
        <begin position="266"/>
        <end position="286"/>
    </location>
</feature>
<keyword evidence="3 6" id="KW-0812">Transmembrane</keyword>